<dbReference type="Proteomes" id="UP001638806">
    <property type="component" value="Unassembled WGS sequence"/>
</dbReference>
<comment type="caution">
    <text evidence="1">The sequence shown here is derived from an EMBL/GenBank/DDBJ whole genome shotgun (WGS) entry which is preliminary data.</text>
</comment>
<reference evidence="1" key="1">
    <citation type="submission" date="2024-12" db="EMBL/GenBank/DDBJ databases">
        <title>Comparative genomics and development of molecular markers within Purpureocillium lilacinum and among Purpureocillium species.</title>
        <authorList>
            <person name="Yeh Z.-Y."/>
            <person name="Ni N.-T."/>
            <person name="Lo P.-H."/>
            <person name="Mushyakhwo K."/>
            <person name="Lin C.-F."/>
            <person name="Nai Y.-S."/>
        </authorList>
    </citation>
    <scope>NUCLEOTIDE SEQUENCE</scope>
    <source>
        <strain evidence="1">NCHU-NPUST-175</strain>
    </source>
</reference>
<evidence type="ECO:0000313" key="1">
    <source>
        <dbReference type="EMBL" id="KAL3964103.1"/>
    </source>
</evidence>
<protein>
    <submittedName>
        <fullName evidence="1">Uncharacterized protein</fullName>
    </submittedName>
</protein>
<dbReference type="EMBL" id="JBGNUJ010000002">
    <property type="protein sequence ID" value="KAL3964103.1"/>
    <property type="molecule type" value="Genomic_DNA"/>
</dbReference>
<gene>
    <name evidence="1" type="ORF">ACCO45_001107</name>
</gene>
<keyword evidence="2" id="KW-1185">Reference proteome</keyword>
<sequence length="1076" mass="116906">MELGYPSAAGSKVQPGGIGNIGERSGTARGKPPRIIPPTLSTTTGPVESTNTTVTATATGASTCHHHHHKHHHHHHHHPLPRPPPPTAEALRPLPFLPAPVVHAPSPPSRPRNSTSAARKPRQQQQRQHSDPTAKARTIDCSRRLTLLLQTNGRAPFQSPATHQHQRPPPTPTPTTGLIAPDRPHCLANCYYRLLTTPKPSLSNVSLAARNHKAESEGILRRPSKPHTCLLPPFLAVHRCPGRRVPMRQTESLIISASIPERPTRISVVEAAWFCPRPSSVTGCLEKPGLASETAGHITRFRSRAAHSLCETASSPEDLSPILYGIELRRASGARRIRPWPTARACSTCEPTRIILGRRPRPSHCAPHVCTSPVRRSPELSPLDAFALQSRLLARQLQESNRDGNRVSRLPPLTVESPLIQQGRSDYFRSMSYEPSDADESPELDNSGLGLRTAVEEAFTPEERPRSMHPRMSQIPPTPDDSVPVPLLPDHARDLSRGRMLNTVDEDQDLFGARRDRSPSPLQSDTHSHLEKSPARKRESLALPTSQHNVSTTDSPDKSRQDSFDELGLAPPRNLFPKRSSSIMSSPPTGDDETSSNMAGSFHSLPARKLSSGSAAFANANPSPAISSCHRSPSVASDSSALPRPSFNFSRPLSRAGTPGLDMPTRQASSDSQPSFVLADDSAHTPVSMHSEAFMDQQIDDGTGAAPSYIYSKFSLPRGKVIQRSEPSEGQPTANFQWEPPAVPSSNVHRHPLGAPPSPPTRPSSSSARTVPDDAVSMMSGITRPSMDTGKRSLESSRLGLTAQTSSSSSRPSADAGRPSEDAPRGRTRTSPPHDAATRGQTPASAGTSDSASTIRPSPTVRSLAPSASTMTAEEHLAKGIECHENGSLNESTYHLRHAAKQNNPTAMLLYALACRHGWGMRANQREGVQWLRKAAEHAQIEIADDEDRAKEGRPANFLETKARKAQFALSIYELGVSHMNGWGIEQDKVLALRCFEIAGNWGDVDALAEAGFCYAQGIGCKKDLKKSAKFYRLAGSQRHEHGRQQLSKYNDDGAKDKAKKKARSKSRTRTMFGLK</sequence>
<organism evidence="1 2">
    <name type="scientific">Purpureocillium lilacinum</name>
    <name type="common">Paecilomyces lilacinus</name>
    <dbReference type="NCBI Taxonomy" id="33203"/>
    <lineage>
        <taxon>Eukaryota</taxon>
        <taxon>Fungi</taxon>
        <taxon>Dikarya</taxon>
        <taxon>Ascomycota</taxon>
        <taxon>Pezizomycotina</taxon>
        <taxon>Sordariomycetes</taxon>
        <taxon>Hypocreomycetidae</taxon>
        <taxon>Hypocreales</taxon>
        <taxon>Ophiocordycipitaceae</taxon>
        <taxon>Purpureocillium</taxon>
    </lineage>
</organism>
<proteinExistence type="predicted"/>
<name>A0ACC4E9A7_PURLI</name>
<accession>A0ACC4E9A7</accession>
<evidence type="ECO:0000313" key="2">
    <source>
        <dbReference type="Proteomes" id="UP001638806"/>
    </source>
</evidence>